<reference evidence="2" key="1">
    <citation type="journal article" date="2023" name="G3 (Bethesda)">
        <title>Genome assembly and association tests identify interacting loci associated with vigor, precocity, and sex in interspecific pistachio rootstocks.</title>
        <authorList>
            <person name="Palmer W."/>
            <person name="Jacygrad E."/>
            <person name="Sagayaradj S."/>
            <person name="Cavanaugh K."/>
            <person name="Han R."/>
            <person name="Bertier L."/>
            <person name="Beede B."/>
            <person name="Kafkas S."/>
            <person name="Golino D."/>
            <person name="Preece J."/>
            <person name="Michelmore R."/>
        </authorList>
    </citation>
    <scope>NUCLEOTIDE SEQUENCE [LARGE SCALE GENOMIC DNA]</scope>
</reference>
<gene>
    <name evidence="1" type="ORF">Patl1_13919</name>
</gene>
<sequence length="344" mass="38436">MKPFVDTGFGVFRNYDHPFAVTYLETSLLVAYLPLAILKDLIRKFFRRPSSKSSNGSEPETVDIDRTSSRELDSRVHHGDLEAKPYGSPSNVKECAINIGVKEEFESKDNEETLEQEGKLSAKEVATFGFGIAPICCTVKNECGNYNIIVFNIRTFHSYNKCTYWPRQNQISHSNFRGNQHNWNHSLEGDVFAILSAMTYGLFSTCLNGGRQIDRAICLVFSLAFDCHGTIEPKFSFPKSAKMTRIILINGFVGNFLSDYFWAIGVVWTSPLVAAVGCFSYNPTSHGGRHAQHYSLLYIIGSVQVFLGFVVANLADWISGSPHVICADQLKYVIISAIECTTQC</sequence>
<dbReference type="Proteomes" id="UP001164250">
    <property type="component" value="Chromosome 8"/>
</dbReference>
<evidence type="ECO:0000313" key="2">
    <source>
        <dbReference type="Proteomes" id="UP001164250"/>
    </source>
</evidence>
<proteinExistence type="predicted"/>
<protein>
    <submittedName>
        <fullName evidence="1">Uncharacterized protein</fullName>
    </submittedName>
</protein>
<organism evidence="1 2">
    <name type="scientific">Pistacia atlantica</name>
    <dbReference type="NCBI Taxonomy" id="434234"/>
    <lineage>
        <taxon>Eukaryota</taxon>
        <taxon>Viridiplantae</taxon>
        <taxon>Streptophyta</taxon>
        <taxon>Embryophyta</taxon>
        <taxon>Tracheophyta</taxon>
        <taxon>Spermatophyta</taxon>
        <taxon>Magnoliopsida</taxon>
        <taxon>eudicotyledons</taxon>
        <taxon>Gunneridae</taxon>
        <taxon>Pentapetalae</taxon>
        <taxon>rosids</taxon>
        <taxon>malvids</taxon>
        <taxon>Sapindales</taxon>
        <taxon>Anacardiaceae</taxon>
        <taxon>Pistacia</taxon>
    </lineage>
</organism>
<comment type="caution">
    <text evidence="1">The sequence shown here is derived from an EMBL/GenBank/DDBJ whole genome shotgun (WGS) entry which is preliminary data.</text>
</comment>
<keyword evidence="2" id="KW-1185">Reference proteome</keyword>
<name>A0ACC1AXH1_9ROSI</name>
<evidence type="ECO:0000313" key="1">
    <source>
        <dbReference type="EMBL" id="KAJ0091345.1"/>
    </source>
</evidence>
<dbReference type="EMBL" id="CM047904">
    <property type="protein sequence ID" value="KAJ0091345.1"/>
    <property type="molecule type" value="Genomic_DNA"/>
</dbReference>
<accession>A0ACC1AXH1</accession>